<gene>
    <name evidence="1" type="ORF">RFM23_29500</name>
</gene>
<dbReference type="EMBL" id="JAVIIP010000027">
    <property type="protein sequence ID" value="MDX8541752.1"/>
    <property type="molecule type" value="Genomic_DNA"/>
</dbReference>
<comment type="caution">
    <text evidence="1">The sequence shown here is derived from an EMBL/GenBank/DDBJ whole genome shotgun (WGS) entry which is preliminary data.</text>
</comment>
<dbReference type="Proteomes" id="UP001276564">
    <property type="component" value="Unassembled WGS sequence"/>
</dbReference>
<proteinExistence type="predicted"/>
<keyword evidence="2" id="KW-1185">Reference proteome</keyword>
<sequence length="59" mass="6704">MSLAAPGCSGNGYATRFFREFFPTVESCFWIVSAGRGHRWRQMFAAVQPELAQRTKSFL</sequence>
<accession>A0ABU5AWR3</accession>
<name>A0ABU5AWR3_9HYPH</name>
<evidence type="ECO:0000313" key="1">
    <source>
        <dbReference type="EMBL" id="MDX8541752.1"/>
    </source>
</evidence>
<organism evidence="1 2">
    <name type="scientific">Mesorhizobium abyssinicae</name>
    <dbReference type="NCBI Taxonomy" id="1209958"/>
    <lineage>
        <taxon>Bacteria</taxon>
        <taxon>Pseudomonadati</taxon>
        <taxon>Pseudomonadota</taxon>
        <taxon>Alphaproteobacteria</taxon>
        <taxon>Hyphomicrobiales</taxon>
        <taxon>Phyllobacteriaceae</taxon>
        <taxon>Mesorhizobium</taxon>
    </lineage>
</organism>
<dbReference type="RefSeq" id="WP_127286283.1">
    <property type="nucleotide sequence ID" value="NZ_JAVIIO010000003.1"/>
</dbReference>
<protein>
    <submittedName>
        <fullName evidence="1">Uncharacterized protein</fullName>
    </submittedName>
</protein>
<reference evidence="1 2" key="1">
    <citation type="submission" date="2023-08" db="EMBL/GenBank/DDBJ databases">
        <title>Implementing the SeqCode for naming new Mesorhizobium species isolated from Vachellia karroo root nodules.</title>
        <authorList>
            <person name="Van Lill M."/>
        </authorList>
    </citation>
    <scope>NUCLEOTIDE SEQUENCE [LARGE SCALE GENOMIC DNA]</scope>
    <source>
        <strain evidence="1 2">VK4B</strain>
    </source>
</reference>
<evidence type="ECO:0000313" key="2">
    <source>
        <dbReference type="Proteomes" id="UP001276564"/>
    </source>
</evidence>